<dbReference type="RefSeq" id="WP_338248713.1">
    <property type="nucleotide sequence ID" value="NZ_AP028907.1"/>
</dbReference>
<name>A0ABN6ZNU3_9CREN</name>
<evidence type="ECO:0000256" key="1">
    <source>
        <dbReference type="SAM" id="MobiDB-lite"/>
    </source>
</evidence>
<accession>A0ABN6ZNU3</accession>
<keyword evidence="2" id="KW-0472">Membrane</keyword>
<feature type="transmembrane region" description="Helical" evidence="2">
    <location>
        <begin position="151"/>
        <end position="174"/>
    </location>
</feature>
<organism evidence="3 4">
    <name type="scientific">Pyrodictium abyssi</name>
    <dbReference type="NCBI Taxonomy" id="54256"/>
    <lineage>
        <taxon>Archaea</taxon>
        <taxon>Thermoproteota</taxon>
        <taxon>Thermoprotei</taxon>
        <taxon>Desulfurococcales</taxon>
        <taxon>Pyrodictiaceae</taxon>
        <taxon>Pyrodictium</taxon>
    </lineage>
</organism>
<dbReference type="EMBL" id="AP028907">
    <property type="protein sequence ID" value="BES81903.1"/>
    <property type="molecule type" value="Genomic_DNA"/>
</dbReference>
<keyword evidence="2" id="KW-1133">Transmembrane helix</keyword>
<dbReference type="Proteomes" id="UP001341135">
    <property type="component" value="Chromosome"/>
</dbReference>
<evidence type="ECO:0000256" key="2">
    <source>
        <dbReference type="SAM" id="Phobius"/>
    </source>
</evidence>
<keyword evidence="2" id="KW-0812">Transmembrane</keyword>
<evidence type="ECO:0000313" key="4">
    <source>
        <dbReference type="Proteomes" id="UP001341135"/>
    </source>
</evidence>
<protein>
    <submittedName>
        <fullName evidence="3">Uncharacterized protein</fullName>
    </submittedName>
</protein>
<sequence length="255" mass="27552">MTSPSYLARCVKLYVKRGFNEDRRTTLLTLLLSVVLTAHVTLSISRKLQAIPVQELEHLSSLYTLVLGTTIGFLASVTASTIGSVVHHDRASHFIEVLLSTPLTAGSYMASVVLASLIHGAIAYTTVASIYTLVALNLVASTARTILLNGWIYTTALLMTILTSLASIAVNFAATRLSMDPSRLSTIPSMLLFLIAVFIMDTGAGTMNSGYLYTFTCHTTSSNRSPHSNPRHSVEEARRGIPSIPIAQRPNAPHH</sequence>
<evidence type="ECO:0000313" key="3">
    <source>
        <dbReference type="EMBL" id="BES81903.1"/>
    </source>
</evidence>
<feature type="transmembrane region" description="Helical" evidence="2">
    <location>
        <begin position="121"/>
        <end position="139"/>
    </location>
</feature>
<feature type="transmembrane region" description="Helical" evidence="2">
    <location>
        <begin position="94"/>
        <end position="115"/>
    </location>
</feature>
<proteinExistence type="predicted"/>
<feature type="region of interest" description="Disordered" evidence="1">
    <location>
        <begin position="220"/>
        <end position="255"/>
    </location>
</feature>
<keyword evidence="4" id="KW-1185">Reference proteome</keyword>
<gene>
    <name evidence="3" type="ORF">PABY_14700</name>
</gene>
<reference evidence="3 4" key="1">
    <citation type="submission" date="2023-09" db="EMBL/GenBank/DDBJ databases">
        <title>Pyrofollis japonicus gen. nov. sp. nov., a novel member of the family Pyrodictiaceae isolated from the Iheya North hydrothermal field.</title>
        <authorList>
            <person name="Miyazaki U."/>
            <person name="Sanari M."/>
            <person name="Tame A."/>
            <person name="Kitajima M."/>
            <person name="Okamoto A."/>
            <person name="Sawayama S."/>
            <person name="Miyazaki J."/>
            <person name="Takai K."/>
            <person name="Nakagawa S."/>
        </authorList>
    </citation>
    <scope>NUCLEOTIDE SEQUENCE [LARGE SCALE GENOMIC DNA]</scope>
    <source>
        <strain evidence="3 4">AV2</strain>
    </source>
</reference>
<feature type="transmembrane region" description="Helical" evidence="2">
    <location>
        <begin position="60"/>
        <end position="82"/>
    </location>
</feature>
<feature type="transmembrane region" description="Helical" evidence="2">
    <location>
        <begin position="186"/>
        <end position="204"/>
    </location>
</feature>
<dbReference type="GeneID" id="89289481"/>